<gene>
    <name evidence="1" type="ORF">WN51_13153</name>
</gene>
<proteinExistence type="predicted"/>
<sequence length="63" mass="7405">MYKRHTHDKIDLADECTSPALLCSAHCFYWYIDEEGIILQDMEQIDSRYIAAATNYHCHLFGH</sequence>
<reference evidence="1 2" key="1">
    <citation type="submission" date="2015-07" db="EMBL/GenBank/DDBJ databases">
        <title>The genome of Melipona quadrifasciata.</title>
        <authorList>
            <person name="Pan H."/>
            <person name="Kapheim K."/>
        </authorList>
    </citation>
    <scope>NUCLEOTIDE SEQUENCE [LARGE SCALE GENOMIC DNA]</scope>
    <source>
        <strain evidence="1">0111107301</strain>
        <tissue evidence="1">Whole body</tissue>
    </source>
</reference>
<protein>
    <submittedName>
        <fullName evidence="1">Uncharacterized protein</fullName>
    </submittedName>
</protein>
<dbReference type="EMBL" id="KQ435783">
    <property type="protein sequence ID" value="KOX74718.1"/>
    <property type="molecule type" value="Genomic_DNA"/>
</dbReference>
<name>A0A0N0BGF3_9HYME</name>
<evidence type="ECO:0000313" key="1">
    <source>
        <dbReference type="EMBL" id="KOX74718.1"/>
    </source>
</evidence>
<dbReference type="AlphaFoldDB" id="A0A0N0BGF3"/>
<dbReference type="Proteomes" id="UP000053105">
    <property type="component" value="Unassembled WGS sequence"/>
</dbReference>
<accession>A0A0N0BGF3</accession>
<organism evidence="1 2">
    <name type="scientific">Melipona quadrifasciata</name>
    <dbReference type="NCBI Taxonomy" id="166423"/>
    <lineage>
        <taxon>Eukaryota</taxon>
        <taxon>Metazoa</taxon>
        <taxon>Ecdysozoa</taxon>
        <taxon>Arthropoda</taxon>
        <taxon>Hexapoda</taxon>
        <taxon>Insecta</taxon>
        <taxon>Pterygota</taxon>
        <taxon>Neoptera</taxon>
        <taxon>Endopterygota</taxon>
        <taxon>Hymenoptera</taxon>
        <taxon>Apocrita</taxon>
        <taxon>Aculeata</taxon>
        <taxon>Apoidea</taxon>
        <taxon>Anthophila</taxon>
        <taxon>Apidae</taxon>
        <taxon>Melipona</taxon>
    </lineage>
</organism>
<evidence type="ECO:0000313" key="2">
    <source>
        <dbReference type="Proteomes" id="UP000053105"/>
    </source>
</evidence>
<keyword evidence="2" id="KW-1185">Reference proteome</keyword>